<evidence type="ECO:0000313" key="2">
    <source>
        <dbReference type="EMBL" id="PTX62016.1"/>
    </source>
</evidence>
<evidence type="ECO:0008006" key="4">
    <source>
        <dbReference type="Google" id="ProtNLM"/>
    </source>
</evidence>
<gene>
    <name evidence="2" type="ORF">C8N46_103114</name>
</gene>
<dbReference type="AlphaFoldDB" id="A0A2T6C134"/>
<dbReference type="RefSeq" id="WP_108114247.1">
    <property type="nucleotide sequence ID" value="NZ_QBKT01000003.1"/>
</dbReference>
<dbReference type="OrthoDB" id="1361437at2"/>
<feature type="chain" id="PRO_5015518350" description="Lipocalin-like protein" evidence="1">
    <location>
        <begin position="18"/>
        <end position="127"/>
    </location>
</feature>
<accession>A0A2T6C134</accession>
<reference evidence="2 3" key="1">
    <citation type="submission" date="2018-04" db="EMBL/GenBank/DDBJ databases">
        <title>Genomic Encyclopedia of Archaeal and Bacterial Type Strains, Phase II (KMG-II): from individual species to whole genera.</title>
        <authorList>
            <person name="Goeker M."/>
        </authorList>
    </citation>
    <scope>NUCLEOTIDE SEQUENCE [LARGE SCALE GENOMIC DNA]</scope>
    <source>
        <strain evidence="2 3">DSM 25731</strain>
    </source>
</reference>
<proteinExistence type="predicted"/>
<dbReference type="Proteomes" id="UP000244090">
    <property type="component" value="Unassembled WGS sequence"/>
</dbReference>
<evidence type="ECO:0000313" key="3">
    <source>
        <dbReference type="Proteomes" id="UP000244090"/>
    </source>
</evidence>
<protein>
    <recommendedName>
        <fullName evidence="4">Lipocalin-like protein</fullName>
    </recommendedName>
</protein>
<dbReference type="EMBL" id="QBKT01000003">
    <property type="protein sequence ID" value="PTX62016.1"/>
    <property type="molecule type" value="Genomic_DNA"/>
</dbReference>
<keyword evidence="1" id="KW-0732">Signal</keyword>
<name>A0A2T6C134_9FLAO</name>
<keyword evidence="3" id="KW-1185">Reference proteome</keyword>
<evidence type="ECO:0000256" key="1">
    <source>
        <dbReference type="SAM" id="SignalP"/>
    </source>
</evidence>
<dbReference type="PROSITE" id="PS51257">
    <property type="entry name" value="PROKAR_LIPOPROTEIN"/>
    <property type="match status" value="1"/>
</dbReference>
<sequence>MKLKFPIIIIVISFLFACENNPKKTQTDTKTDQTTKVGLDNGRWISTSDSNAGVQIKDGKFIMFYKGTETSSNSIYEYELTEKDGIEYLNLKNAEGDEMIYGLLEYSEETMVLSYLDRGNTLTYEKE</sequence>
<feature type="signal peptide" evidence="1">
    <location>
        <begin position="1"/>
        <end position="17"/>
    </location>
</feature>
<comment type="caution">
    <text evidence="2">The sequence shown here is derived from an EMBL/GenBank/DDBJ whole genome shotgun (WGS) entry which is preliminary data.</text>
</comment>
<organism evidence="2 3">
    <name type="scientific">Kordia periserrulae</name>
    <dbReference type="NCBI Taxonomy" id="701523"/>
    <lineage>
        <taxon>Bacteria</taxon>
        <taxon>Pseudomonadati</taxon>
        <taxon>Bacteroidota</taxon>
        <taxon>Flavobacteriia</taxon>
        <taxon>Flavobacteriales</taxon>
        <taxon>Flavobacteriaceae</taxon>
        <taxon>Kordia</taxon>
    </lineage>
</organism>